<organism evidence="1 2">
    <name type="scientific">Caerostris extrusa</name>
    <name type="common">Bark spider</name>
    <name type="synonym">Caerostris bankana</name>
    <dbReference type="NCBI Taxonomy" id="172846"/>
    <lineage>
        <taxon>Eukaryota</taxon>
        <taxon>Metazoa</taxon>
        <taxon>Ecdysozoa</taxon>
        <taxon>Arthropoda</taxon>
        <taxon>Chelicerata</taxon>
        <taxon>Arachnida</taxon>
        <taxon>Araneae</taxon>
        <taxon>Araneomorphae</taxon>
        <taxon>Entelegynae</taxon>
        <taxon>Araneoidea</taxon>
        <taxon>Araneidae</taxon>
        <taxon>Caerostris</taxon>
    </lineage>
</organism>
<gene>
    <name evidence="1" type="ORF">CEXT_569381</name>
</gene>
<dbReference type="EMBL" id="BPLR01017089">
    <property type="protein sequence ID" value="GIY88664.1"/>
    <property type="molecule type" value="Genomic_DNA"/>
</dbReference>
<dbReference type="AlphaFoldDB" id="A0AAV4X4H0"/>
<proteinExistence type="predicted"/>
<reference evidence="1 2" key="1">
    <citation type="submission" date="2021-06" db="EMBL/GenBank/DDBJ databases">
        <title>Caerostris extrusa draft genome.</title>
        <authorList>
            <person name="Kono N."/>
            <person name="Arakawa K."/>
        </authorList>
    </citation>
    <scope>NUCLEOTIDE SEQUENCE [LARGE SCALE GENOMIC DNA]</scope>
</reference>
<evidence type="ECO:0000313" key="2">
    <source>
        <dbReference type="Proteomes" id="UP001054945"/>
    </source>
</evidence>
<keyword evidence="2" id="KW-1185">Reference proteome</keyword>
<accession>A0AAV4X4H0</accession>
<sequence>MPAPPLLRNLSEDPSVYAIARLSGDGKPYLIALVENLNHQYEIPSLRCSGTLCGALLSASRGSTWTYPCCQIRTTSDHRETWKPFGTGFVTHCRFSVKLTDSIAGKTH</sequence>
<evidence type="ECO:0000313" key="1">
    <source>
        <dbReference type="EMBL" id="GIY88664.1"/>
    </source>
</evidence>
<dbReference type="Proteomes" id="UP001054945">
    <property type="component" value="Unassembled WGS sequence"/>
</dbReference>
<protein>
    <submittedName>
        <fullName evidence="1">Uncharacterized protein</fullName>
    </submittedName>
</protein>
<comment type="caution">
    <text evidence="1">The sequence shown here is derived from an EMBL/GenBank/DDBJ whole genome shotgun (WGS) entry which is preliminary data.</text>
</comment>
<name>A0AAV4X4H0_CAEEX</name>